<keyword evidence="2" id="KW-1185">Reference proteome</keyword>
<gene>
    <name evidence="1" type="ORF">HX018_14115</name>
</gene>
<comment type="caution">
    <text evidence="1">The sequence shown here is derived from an EMBL/GenBank/DDBJ whole genome shotgun (WGS) entry which is preliminary data.</text>
</comment>
<dbReference type="Proteomes" id="UP001170954">
    <property type="component" value="Unassembled WGS sequence"/>
</dbReference>
<organism evidence="1 2">
    <name type="scientific">Sphingobacterium hotanense</name>
    <dbReference type="NCBI Taxonomy" id="649196"/>
    <lineage>
        <taxon>Bacteria</taxon>
        <taxon>Pseudomonadati</taxon>
        <taxon>Bacteroidota</taxon>
        <taxon>Sphingobacteriia</taxon>
        <taxon>Sphingobacteriales</taxon>
        <taxon>Sphingobacteriaceae</taxon>
        <taxon>Sphingobacterium</taxon>
    </lineage>
</organism>
<protein>
    <submittedName>
        <fullName evidence="1">Uncharacterized protein</fullName>
    </submittedName>
</protein>
<reference evidence="1" key="1">
    <citation type="submission" date="2020-06" db="EMBL/GenBank/DDBJ databases">
        <authorList>
            <person name="Dong N."/>
        </authorList>
    </citation>
    <scope>NUCLEOTIDE SEQUENCE</scope>
    <source>
        <strain evidence="1">R1692</strain>
    </source>
</reference>
<name>A0ABT7NQ48_9SPHI</name>
<dbReference type="EMBL" id="JACAGK010000044">
    <property type="protein sequence ID" value="MDM1049374.1"/>
    <property type="molecule type" value="Genomic_DNA"/>
</dbReference>
<reference evidence="1" key="2">
    <citation type="journal article" date="2022" name="Sci. Total Environ.">
        <title>Prevalence, transmission, and molecular epidemiology of tet(X)-positive bacteria among humans, animals, and environmental niches in China: An epidemiological, and genomic-based study.</title>
        <authorList>
            <person name="Dong N."/>
            <person name="Zeng Y."/>
            <person name="Cai C."/>
            <person name="Sun C."/>
            <person name="Lu J."/>
            <person name="Liu C."/>
            <person name="Zhou H."/>
            <person name="Sun Q."/>
            <person name="Shu L."/>
            <person name="Wang H."/>
            <person name="Wang Y."/>
            <person name="Wang S."/>
            <person name="Wu C."/>
            <person name="Chan E.W."/>
            <person name="Chen G."/>
            <person name="Shen Z."/>
            <person name="Chen S."/>
            <person name="Zhang R."/>
        </authorList>
    </citation>
    <scope>NUCLEOTIDE SEQUENCE</scope>
    <source>
        <strain evidence="1">R1692</strain>
    </source>
</reference>
<evidence type="ECO:0000313" key="1">
    <source>
        <dbReference type="EMBL" id="MDM1049374.1"/>
    </source>
</evidence>
<dbReference type="RefSeq" id="WP_286651816.1">
    <property type="nucleotide sequence ID" value="NZ_JACAGK010000044.1"/>
</dbReference>
<evidence type="ECO:0000313" key="2">
    <source>
        <dbReference type="Proteomes" id="UP001170954"/>
    </source>
</evidence>
<accession>A0ABT7NQ48</accession>
<proteinExistence type="predicted"/>
<sequence>MSTVKEVIVSMMGYKFPDATVNEILSEHGLSPSETRDTSIEEQTKAMDLSRADLIDFLITQPKTVKELDYQLTQQDADALLAIRRGILLKWGIDEDPTSSFTDLSNTH</sequence>